<keyword evidence="4 6" id="KW-1133">Transmembrane helix</keyword>
<feature type="transmembrane region" description="Helical" evidence="6">
    <location>
        <begin position="312"/>
        <end position="328"/>
    </location>
</feature>
<dbReference type="CDD" id="cd07731">
    <property type="entry name" value="ComA-like_MBL-fold"/>
    <property type="match status" value="1"/>
</dbReference>
<evidence type="ECO:0000313" key="9">
    <source>
        <dbReference type="EMBL" id="EGA71868.1"/>
    </source>
</evidence>
<dbReference type="Pfam" id="PF03772">
    <property type="entry name" value="Competence"/>
    <property type="match status" value="1"/>
</dbReference>
<evidence type="ECO:0000259" key="8">
    <source>
        <dbReference type="Pfam" id="PF03772"/>
    </source>
</evidence>
<keyword evidence="3 6" id="KW-0812">Transmembrane</keyword>
<dbReference type="InterPro" id="IPR001279">
    <property type="entry name" value="Metallo-B-lactamas"/>
</dbReference>
<dbReference type="SUPFAM" id="SSF56281">
    <property type="entry name" value="Metallo-hydrolase/oxidoreductase"/>
    <property type="match status" value="1"/>
</dbReference>
<dbReference type="Gene3D" id="3.60.15.10">
    <property type="entry name" value="Ribonuclease Z/Hydroxyacylglutathione hydrolase-like"/>
    <property type="match status" value="1"/>
</dbReference>
<evidence type="ECO:0000256" key="5">
    <source>
        <dbReference type="ARBA" id="ARBA00023136"/>
    </source>
</evidence>
<dbReference type="EMBL" id="AEVT01000013">
    <property type="protein sequence ID" value="EGA71868.1"/>
    <property type="molecule type" value="Genomic_DNA"/>
</dbReference>
<name>E8M2A0_PHOS4</name>
<feature type="transmembrane region" description="Helical" evidence="6">
    <location>
        <begin position="275"/>
        <end position="300"/>
    </location>
</feature>
<accession>E8M2A0</accession>
<dbReference type="RefSeq" id="WP_008073556.1">
    <property type="nucleotide sequence ID" value="NZ_AEVT01000013.1"/>
</dbReference>
<organism evidence="9 10">
    <name type="scientific">Vibrio sinaloensis DSM 21326</name>
    <dbReference type="NCBI Taxonomy" id="945550"/>
    <lineage>
        <taxon>Bacteria</taxon>
        <taxon>Pseudomonadati</taxon>
        <taxon>Pseudomonadota</taxon>
        <taxon>Gammaproteobacteria</taxon>
        <taxon>Vibrionales</taxon>
        <taxon>Vibrionaceae</taxon>
        <taxon>Vibrio</taxon>
        <taxon>Vibrio oreintalis group</taxon>
    </lineage>
</organism>
<dbReference type="InterPro" id="IPR052159">
    <property type="entry name" value="Competence_DNA_uptake"/>
</dbReference>
<protein>
    <submittedName>
        <fullName evidence="9">ComEC/rec2 family protein</fullName>
    </submittedName>
</protein>
<dbReference type="PANTHER" id="PTHR30619">
    <property type="entry name" value="DNA INTERNALIZATION/COMPETENCE PROTEIN COMEC/REC2"/>
    <property type="match status" value="1"/>
</dbReference>
<keyword evidence="2" id="KW-1003">Cell membrane</keyword>
<proteinExistence type="predicted"/>
<dbReference type="InterPro" id="IPR004797">
    <property type="entry name" value="Competence_ComEC/Rec2"/>
</dbReference>
<feature type="domain" description="Metallo-beta-lactamase" evidence="7">
    <location>
        <begin position="498"/>
        <end position="672"/>
    </location>
</feature>
<evidence type="ECO:0000256" key="6">
    <source>
        <dbReference type="SAM" id="Phobius"/>
    </source>
</evidence>
<dbReference type="AlphaFoldDB" id="E8M2A0"/>
<comment type="caution">
    <text evidence="9">The sequence shown here is derived from an EMBL/GenBank/DDBJ whole genome shotgun (WGS) entry which is preliminary data.</text>
</comment>
<dbReference type="eggNOG" id="COG2333">
    <property type="taxonomic scope" value="Bacteria"/>
</dbReference>
<dbReference type="GeneID" id="95567792"/>
<dbReference type="Pfam" id="PF00753">
    <property type="entry name" value="Lactamase_B"/>
    <property type="match status" value="1"/>
</dbReference>
<dbReference type="GO" id="GO:0030420">
    <property type="term" value="P:establishment of competence for transformation"/>
    <property type="evidence" value="ECO:0007669"/>
    <property type="project" value="InterPro"/>
</dbReference>
<dbReference type="eggNOG" id="COG0658">
    <property type="taxonomic scope" value="Bacteria"/>
</dbReference>
<comment type="subcellular location">
    <subcellularLocation>
        <location evidence="1">Cell membrane</location>
        <topology evidence="1">Multi-pass membrane protein</topology>
    </subcellularLocation>
</comment>
<reference evidence="9 10" key="1">
    <citation type="journal article" date="2012" name="Int. J. Syst. Evol. Microbiol.">
        <title>Vibrio caribbeanicus sp. nov., isolated from the marine sponge Scleritoderma cyanea.</title>
        <authorList>
            <person name="Hoffmann M."/>
            <person name="Monday S.R."/>
            <person name="Allard M.W."/>
            <person name="Strain E.A."/>
            <person name="Whittaker P."/>
            <person name="Naum M."/>
            <person name="McCarthy P.J."/>
            <person name="Lopez J.V."/>
            <person name="Fischer M."/>
            <person name="Brown E.W."/>
        </authorList>
    </citation>
    <scope>NUCLEOTIDE SEQUENCE [LARGE SCALE GENOMIC DNA]</scope>
    <source>
        <strain evidence="10">DSMZ 21326</strain>
    </source>
</reference>
<keyword evidence="5 6" id="KW-0472">Membrane</keyword>
<dbReference type="NCBIfam" id="TIGR00360">
    <property type="entry name" value="ComEC_N-term"/>
    <property type="match status" value="1"/>
</dbReference>
<feature type="transmembrane region" description="Helical" evidence="6">
    <location>
        <begin position="387"/>
        <end position="408"/>
    </location>
</feature>
<dbReference type="InterPro" id="IPR035681">
    <property type="entry name" value="ComA-like_MBL"/>
</dbReference>
<feature type="transmembrane region" description="Helical" evidence="6">
    <location>
        <begin position="30"/>
        <end position="48"/>
    </location>
</feature>
<feature type="transmembrane region" description="Helical" evidence="6">
    <location>
        <begin position="232"/>
        <end position="255"/>
    </location>
</feature>
<evidence type="ECO:0000259" key="7">
    <source>
        <dbReference type="Pfam" id="PF00753"/>
    </source>
</evidence>
<gene>
    <name evidence="9" type="ORF">VISI1226_19117</name>
</gene>
<dbReference type="Proteomes" id="UP000006228">
    <property type="component" value="Unassembled WGS sequence"/>
</dbReference>
<sequence length="746" mass="83697">MALLLNYWTLASFSIVIVSASQWPAMPTWHWIVPCIGALFIAVNVRALRTLLGPCCACVVILAHGNLVRHQTVELFKAGSDITINAEVDSFFKQISHGFQGRAVIRSINGERLNIFQRPTVWLRAPVRLSVGDLIQVKVRLKPVIGTLNQVGFDVEKLAYVRSIRARATVVEGESYYITSTLPWRTSLFQRVGTQTQHLPHQGLIKALLFGVRDSIPESVQSGLQRNGLNHLVAISGLHVGIMYAVGWFVGGLLLRLDGRFHFAPMLCGVAIASFYAYLAGFSVPTLRALLMCLLVNILLLSNVRLTKTSSWLLILALLLLIWPQAAIDPSLWLSMYAVAIIMLFLSFRLFDRSAVLKAIGLQICIVGLMFPIIALVFGGISATGLLYNLVFVPWFSLIVVPITFLALASAPWSFVAERLWWCSDWSLNVVVKAVDFSLYGWLPISQAQLSILVVMLVLLVISVWLDRKAILLAMIIAFLGLTDWQPRWRWQLNVFDVGHGLAVAIVQGNRAFLYDTGASWQTSSYVQQLLNPWFRYRGVTELDYFFVSHFDNDHSGGWKDVLQTWQPNHFVTSQHLAISQPCTAGRVWQWGVLEIEALWPPVQVSRAYNPQSCVLKLTDKESKISLLLPGDIEKIAEWMLLKTADKLNSDIVLAPHHGSRSSSGKRFIDAVSAQLAIGSSAFHGRWNLPSKEVVQAYRNQGSEWLDTGSSGQIMVNFYSDQFQVRQLRQLKGRAWYRQMLRKGVE</sequence>
<dbReference type="InterPro" id="IPR004477">
    <property type="entry name" value="ComEC_N"/>
</dbReference>
<dbReference type="PANTHER" id="PTHR30619:SF1">
    <property type="entry name" value="RECOMBINATION PROTEIN 2"/>
    <property type="match status" value="1"/>
</dbReference>
<dbReference type="GO" id="GO:0005886">
    <property type="term" value="C:plasma membrane"/>
    <property type="evidence" value="ECO:0007669"/>
    <property type="project" value="UniProtKB-SubCell"/>
</dbReference>
<feature type="transmembrane region" description="Helical" evidence="6">
    <location>
        <begin position="448"/>
        <end position="466"/>
    </location>
</feature>
<feature type="domain" description="ComEC/Rec2-related protein" evidence="8">
    <location>
        <begin position="208"/>
        <end position="466"/>
    </location>
</feature>
<dbReference type="InterPro" id="IPR036866">
    <property type="entry name" value="RibonucZ/Hydroxyglut_hydro"/>
</dbReference>
<evidence type="ECO:0000313" key="10">
    <source>
        <dbReference type="Proteomes" id="UP000006228"/>
    </source>
</evidence>
<evidence type="ECO:0000256" key="4">
    <source>
        <dbReference type="ARBA" id="ARBA00022989"/>
    </source>
</evidence>
<evidence type="ECO:0000256" key="3">
    <source>
        <dbReference type="ARBA" id="ARBA00022692"/>
    </source>
</evidence>
<feature type="transmembrane region" description="Helical" evidence="6">
    <location>
        <begin position="334"/>
        <end position="351"/>
    </location>
</feature>
<dbReference type="NCBIfam" id="TIGR00361">
    <property type="entry name" value="ComEC_Rec2"/>
    <property type="match status" value="1"/>
</dbReference>
<evidence type="ECO:0000256" key="1">
    <source>
        <dbReference type="ARBA" id="ARBA00004651"/>
    </source>
</evidence>
<evidence type="ECO:0000256" key="2">
    <source>
        <dbReference type="ARBA" id="ARBA00022475"/>
    </source>
</evidence>
<feature type="transmembrane region" description="Helical" evidence="6">
    <location>
        <begin position="360"/>
        <end position="381"/>
    </location>
</feature>